<dbReference type="EMBL" id="CP034183">
    <property type="protein sequence ID" value="AZI42750.1"/>
    <property type="molecule type" value="Genomic_DNA"/>
</dbReference>
<dbReference type="AlphaFoldDB" id="A0A3G8YCU4"/>
<name>A0A3G8YCU4_9DEIO</name>
<proteinExistence type="predicted"/>
<feature type="region of interest" description="Disordered" evidence="1">
    <location>
        <begin position="124"/>
        <end position="144"/>
    </location>
</feature>
<feature type="compositionally biased region" description="Low complexity" evidence="1">
    <location>
        <begin position="124"/>
        <end position="135"/>
    </location>
</feature>
<dbReference type="RefSeq" id="WP_124869954.1">
    <property type="nucleotide sequence ID" value="NZ_CP034183.1"/>
</dbReference>
<sequence length="144" mass="15647">MSDQIAQALLVLDAQRGDHQALEDADPRAADARLGIWRRAVTQARAGGVLVVFLQRDGAVGSDHEPLTRGWTLHPDFRVEERDVLLRVENDDAFTGSPLILELRSRGVSRLSVLALPGSAAEEATQQGAQQAGFAVSRWPEEGQ</sequence>
<dbReference type="SUPFAM" id="SSF52499">
    <property type="entry name" value="Isochorismatase-like hydrolases"/>
    <property type="match status" value="1"/>
</dbReference>
<dbReference type="InterPro" id="IPR036380">
    <property type="entry name" value="Isochorismatase-like_sf"/>
</dbReference>
<dbReference type="KEGG" id="dph:EHF33_08320"/>
<evidence type="ECO:0000256" key="1">
    <source>
        <dbReference type="SAM" id="MobiDB-lite"/>
    </source>
</evidence>
<evidence type="ECO:0000313" key="3">
    <source>
        <dbReference type="Proteomes" id="UP000276417"/>
    </source>
</evidence>
<dbReference type="Gene3D" id="3.40.50.850">
    <property type="entry name" value="Isochorismatase-like"/>
    <property type="match status" value="1"/>
</dbReference>
<evidence type="ECO:0000313" key="2">
    <source>
        <dbReference type="EMBL" id="AZI42750.1"/>
    </source>
</evidence>
<protein>
    <submittedName>
        <fullName evidence="2">Isochorismatase</fullName>
    </submittedName>
</protein>
<gene>
    <name evidence="2" type="ORF">EHF33_08320</name>
</gene>
<dbReference type="OrthoDB" id="9794942at2"/>
<dbReference type="Proteomes" id="UP000276417">
    <property type="component" value="Chromosome 1"/>
</dbReference>
<accession>A0A3G8YCU4</accession>
<reference evidence="2 3" key="1">
    <citation type="submission" date="2018-11" db="EMBL/GenBank/DDBJ databases">
        <title>Deinococcus shelandsis sp. nov., isolated from South Shetland Islands soil of Antarctica.</title>
        <authorList>
            <person name="Tian J."/>
        </authorList>
    </citation>
    <scope>NUCLEOTIDE SEQUENCE [LARGE SCALE GENOMIC DNA]</scope>
    <source>
        <strain evidence="2 3">S14-83T</strain>
    </source>
</reference>
<keyword evidence="3" id="KW-1185">Reference proteome</keyword>
<organism evidence="2 3">
    <name type="scientific">Deinococcus psychrotolerans</name>
    <dbReference type="NCBI Taxonomy" id="2489213"/>
    <lineage>
        <taxon>Bacteria</taxon>
        <taxon>Thermotogati</taxon>
        <taxon>Deinococcota</taxon>
        <taxon>Deinococci</taxon>
        <taxon>Deinococcales</taxon>
        <taxon>Deinococcaceae</taxon>
        <taxon>Deinococcus</taxon>
    </lineage>
</organism>